<feature type="region of interest" description="Disordered" evidence="1">
    <location>
        <begin position="340"/>
        <end position="393"/>
    </location>
</feature>
<sequence length="463" mass="51927">MKTDGYIFTPELLQWRYFHRPVVVQVLIHVLLSSAHNEASAATLSYRDLAIQLHTTVKAIRVAIDVLIAEKIITKCSAPRASTKLYVNSSHPLSHCIHPWQRDQGAQITAHFGAQIGAQPRAQIPTPQQSDNQGSKIYHQAEKGTDEGTVKGTKGALSRAQPKQGAQPRAQSRAQISQSETPLNKGDSKDSSKVKGTDKDTAKGTEVREKKQIKENLSPETPIKENKQRKEKAHPHTQKKENEKKSVDAETQFSEVLRLFNRLFLGTPVKPISKMTPDRKKLVAKFISDYSFEDIEPMLRKALNSDLLLGRKDGGCYISFNWLFNPKNYEPLMEGTYDNPTVEASAGKRTAPKPPNCLPAESPKPQHEETNEEIETRLKQKEEAQRAKDKAETEALRQKYLEWIESAAKNPNGSMAKMVRQAYDNGTLAKLGIVWNPSVAEEEQSLADLDDQTQSYLQSILRD</sequence>
<reference evidence="2" key="1">
    <citation type="journal article" date="2021" name="Proc. Natl. Acad. Sci. U.S.A.">
        <title>A Catalog of Tens of Thousands of Viruses from Human Metagenomes Reveals Hidden Associations with Chronic Diseases.</title>
        <authorList>
            <person name="Tisza M.J."/>
            <person name="Buck C.B."/>
        </authorList>
    </citation>
    <scope>NUCLEOTIDE SEQUENCE</scope>
    <source>
        <strain evidence="2">CtJDl18</strain>
    </source>
</reference>
<evidence type="ECO:0000313" key="2">
    <source>
        <dbReference type="EMBL" id="DAG00229.1"/>
    </source>
</evidence>
<evidence type="ECO:0000256" key="1">
    <source>
        <dbReference type="SAM" id="MobiDB-lite"/>
    </source>
</evidence>
<feature type="compositionally biased region" description="Basic and acidic residues" evidence="1">
    <location>
        <begin position="238"/>
        <end position="247"/>
    </location>
</feature>
<feature type="compositionally biased region" description="Polar residues" evidence="1">
    <location>
        <begin position="169"/>
        <end position="182"/>
    </location>
</feature>
<name>A0A8S5V0J3_9CAUD</name>
<proteinExistence type="predicted"/>
<accession>A0A8S5V0J3</accession>
<dbReference type="EMBL" id="BK016178">
    <property type="protein sequence ID" value="DAG00229.1"/>
    <property type="molecule type" value="Genomic_DNA"/>
</dbReference>
<feature type="region of interest" description="Disordered" evidence="1">
    <location>
        <begin position="141"/>
        <end position="247"/>
    </location>
</feature>
<protein>
    <submittedName>
        <fullName evidence="2">Uncharacterized protein</fullName>
    </submittedName>
</protein>
<feature type="compositionally biased region" description="Basic and acidic residues" evidence="1">
    <location>
        <begin position="186"/>
        <end position="214"/>
    </location>
</feature>
<feature type="compositionally biased region" description="Basic and acidic residues" evidence="1">
    <location>
        <begin position="364"/>
        <end position="393"/>
    </location>
</feature>
<organism evidence="2">
    <name type="scientific">Podoviridae sp. ctJDl18</name>
    <dbReference type="NCBI Taxonomy" id="2825242"/>
    <lineage>
        <taxon>Viruses</taxon>
        <taxon>Duplodnaviria</taxon>
        <taxon>Heunggongvirae</taxon>
        <taxon>Uroviricota</taxon>
        <taxon>Caudoviricetes</taxon>
    </lineage>
</organism>